<accession>A0A816PDS1</accession>
<evidence type="ECO:0000313" key="2">
    <source>
        <dbReference type="EMBL" id="CAF2047339.1"/>
    </source>
</evidence>
<proteinExistence type="predicted"/>
<keyword evidence="1" id="KW-0472">Membrane</keyword>
<feature type="transmembrane region" description="Helical" evidence="1">
    <location>
        <begin position="6"/>
        <end position="24"/>
    </location>
</feature>
<gene>
    <name evidence="2" type="ORF">DARMORV10_A09P46760.1</name>
</gene>
<dbReference type="EMBL" id="HG994363">
    <property type="protein sequence ID" value="CAF2047339.1"/>
    <property type="molecule type" value="Genomic_DNA"/>
</dbReference>
<reference evidence="2" key="1">
    <citation type="submission" date="2021-01" db="EMBL/GenBank/DDBJ databases">
        <authorList>
            <consortium name="Genoscope - CEA"/>
            <person name="William W."/>
        </authorList>
    </citation>
    <scope>NUCLEOTIDE SEQUENCE</scope>
</reference>
<keyword evidence="1" id="KW-1133">Transmembrane helix</keyword>
<keyword evidence="1" id="KW-0812">Transmembrane</keyword>
<organism evidence="2">
    <name type="scientific">Brassica napus</name>
    <name type="common">Rape</name>
    <dbReference type="NCBI Taxonomy" id="3708"/>
    <lineage>
        <taxon>Eukaryota</taxon>
        <taxon>Viridiplantae</taxon>
        <taxon>Streptophyta</taxon>
        <taxon>Embryophyta</taxon>
        <taxon>Tracheophyta</taxon>
        <taxon>Spermatophyta</taxon>
        <taxon>Magnoliopsida</taxon>
        <taxon>eudicotyledons</taxon>
        <taxon>Gunneridae</taxon>
        <taxon>Pentapetalae</taxon>
        <taxon>rosids</taxon>
        <taxon>malvids</taxon>
        <taxon>Brassicales</taxon>
        <taxon>Brassicaceae</taxon>
        <taxon>Brassiceae</taxon>
        <taxon>Brassica</taxon>
    </lineage>
</organism>
<sequence>MSFDSLFSLIHLLYACFLFNFSLLSVISCSYYSLTYVLLCLLVVLTSSFD</sequence>
<feature type="transmembrane region" description="Helical" evidence="1">
    <location>
        <begin position="31"/>
        <end position="49"/>
    </location>
</feature>
<name>A0A816PDS1_BRANA</name>
<evidence type="ECO:0000256" key="1">
    <source>
        <dbReference type="SAM" id="Phobius"/>
    </source>
</evidence>
<dbReference type="AlphaFoldDB" id="A0A816PDS1"/>
<protein>
    <submittedName>
        <fullName evidence="2">(rape) hypothetical protein</fullName>
    </submittedName>
</protein>
<dbReference type="Proteomes" id="UP001295469">
    <property type="component" value="Chromosome A09"/>
</dbReference>